<evidence type="ECO:0008006" key="3">
    <source>
        <dbReference type="Google" id="ProtNLM"/>
    </source>
</evidence>
<organism evidence="1 2">
    <name type="scientific">Aspergillus fumigatus</name>
    <name type="common">Neosartorya fumigata</name>
    <dbReference type="NCBI Taxonomy" id="746128"/>
    <lineage>
        <taxon>Eukaryota</taxon>
        <taxon>Fungi</taxon>
        <taxon>Dikarya</taxon>
        <taxon>Ascomycota</taxon>
        <taxon>Pezizomycotina</taxon>
        <taxon>Eurotiomycetes</taxon>
        <taxon>Eurotiomycetidae</taxon>
        <taxon>Eurotiales</taxon>
        <taxon>Aspergillaceae</taxon>
        <taxon>Aspergillus</taxon>
        <taxon>Aspergillus subgen. Fumigati</taxon>
    </lineage>
</organism>
<reference evidence="1" key="1">
    <citation type="submission" date="2021-08" db="EMBL/GenBank/DDBJ databases">
        <title>Global Aspergillus fumigatus from environmental and clinical sources.</title>
        <authorList>
            <person name="Barber A."/>
            <person name="Sae-Ong T."/>
        </authorList>
    </citation>
    <scope>NUCLEOTIDE SEQUENCE</scope>
    <source>
        <strain evidence="1">NRZ-2016-071</strain>
    </source>
</reference>
<accession>A0A229W6K9</accession>
<proteinExistence type="predicted"/>
<dbReference type="EMBL" id="JAIBSC010000174">
    <property type="protein sequence ID" value="KAH1893748.1"/>
    <property type="molecule type" value="Genomic_DNA"/>
</dbReference>
<dbReference type="InterPro" id="IPR015075">
    <property type="entry name" value="AtaL"/>
</dbReference>
<evidence type="ECO:0000313" key="2">
    <source>
        <dbReference type="Proteomes" id="UP000813423"/>
    </source>
</evidence>
<dbReference type="Pfam" id="PF08982">
    <property type="entry name" value="AtaL"/>
    <property type="match status" value="1"/>
</dbReference>
<name>A0A229W6K9_ASPFM</name>
<dbReference type="AlphaFoldDB" id="A0A229W6K9"/>
<dbReference type="CDD" id="cd08863">
    <property type="entry name" value="SRPBCC_DUF1857"/>
    <property type="match status" value="1"/>
</dbReference>
<dbReference type="Proteomes" id="UP000813423">
    <property type="component" value="Unassembled WGS sequence"/>
</dbReference>
<dbReference type="SUPFAM" id="SSF55961">
    <property type="entry name" value="Bet v1-like"/>
    <property type="match status" value="1"/>
</dbReference>
<dbReference type="Gene3D" id="3.30.530.20">
    <property type="match status" value="1"/>
</dbReference>
<comment type="caution">
    <text evidence="1">The sequence shown here is derived from an EMBL/GenBank/DDBJ whole genome shotgun (WGS) entry which is preliminary data.</text>
</comment>
<gene>
    <name evidence="1" type="ORF">KXV57_002749</name>
</gene>
<protein>
    <recommendedName>
        <fullName evidence="3">DUF1857 domain-containing protein</fullName>
    </recommendedName>
</protein>
<evidence type="ECO:0000313" key="1">
    <source>
        <dbReference type="EMBL" id="KAH1893748.1"/>
    </source>
</evidence>
<sequence length="161" mass="17633">MAIPSNNIAFTAPINPPGADPILTRSQIWNGLLFKIRSAETFVPAGIQSTTVLSESVDEAGNPVTLREVVFRADQRRVKETVTAHKDSRVDFVQPDGSTISNIVSEGAAGELYMTYAFEWRHPGASEEELAALREREKMMSKGAVEGTISAMRELVRKGEI</sequence>
<dbReference type="InterPro" id="IPR023393">
    <property type="entry name" value="START-like_dom_sf"/>
</dbReference>